<evidence type="ECO:0000313" key="5">
    <source>
        <dbReference type="Proteomes" id="UP000281028"/>
    </source>
</evidence>
<keyword evidence="5" id="KW-1185">Reference proteome</keyword>
<dbReference type="SMART" id="SM00342">
    <property type="entry name" value="HTH_ARAC"/>
    <property type="match status" value="1"/>
</dbReference>
<keyword evidence="2" id="KW-0238">DNA-binding</keyword>
<reference evidence="4" key="1">
    <citation type="submission" date="2020-05" db="EMBL/GenBank/DDBJ databases">
        <title>Chitinophaga laudate sp. nov., isolated from a tropical peat swamp.</title>
        <authorList>
            <person name="Goh C.B.S."/>
            <person name="Lee M.S."/>
            <person name="Parimannan S."/>
            <person name="Pasbakhsh P."/>
            <person name="Yule C.M."/>
            <person name="Rajandas H."/>
            <person name="Loke S."/>
            <person name="Croft L."/>
            <person name="Tan J.B.L."/>
        </authorList>
    </citation>
    <scope>NUCLEOTIDE SEQUENCE</scope>
    <source>
        <strain evidence="4">Mgbs1</strain>
    </source>
</reference>
<dbReference type="Proteomes" id="UP000281028">
    <property type="component" value="Unassembled WGS sequence"/>
</dbReference>
<dbReference type="AlphaFoldDB" id="A0A3S1B3J3"/>
<dbReference type="OrthoDB" id="1156172at2"/>
<dbReference type="InterPro" id="IPR009057">
    <property type="entry name" value="Homeodomain-like_sf"/>
</dbReference>
<dbReference type="SUPFAM" id="SSF46689">
    <property type="entry name" value="Homeodomain-like"/>
    <property type="match status" value="1"/>
</dbReference>
<dbReference type="PROSITE" id="PS01124">
    <property type="entry name" value="HTH_ARAC_FAMILY_2"/>
    <property type="match status" value="1"/>
</dbReference>
<dbReference type="EMBL" id="RIAR02000001">
    <property type="protein sequence ID" value="NSL87028.1"/>
    <property type="molecule type" value="Genomic_DNA"/>
</dbReference>
<keyword evidence="3" id="KW-0804">Transcription</keyword>
<dbReference type="Pfam" id="PF12833">
    <property type="entry name" value="HTH_18"/>
    <property type="match status" value="1"/>
</dbReference>
<dbReference type="GO" id="GO:0043565">
    <property type="term" value="F:sequence-specific DNA binding"/>
    <property type="evidence" value="ECO:0007669"/>
    <property type="project" value="InterPro"/>
</dbReference>
<dbReference type="GO" id="GO:0003700">
    <property type="term" value="F:DNA-binding transcription factor activity"/>
    <property type="evidence" value="ECO:0007669"/>
    <property type="project" value="InterPro"/>
</dbReference>
<gene>
    <name evidence="4" type="ORF">ECE50_009315</name>
</gene>
<comment type="caution">
    <text evidence="4">The sequence shown here is derived from an EMBL/GenBank/DDBJ whole genome shotgun (WGS) entry which is preliminary data.</text>
</comment>
<evidence type="ECO:0000313" key="4">
    <source>
        <dbReference type="EMBL" id="NSL87028.1"/>
    </source>
</evidence>
<dbReference type="PANTHER" id="PTHR43280">
    <property type="entry name" value="ARAC-FAMILY TRANSCRIPTIONAL REGULATOR"/>
    <property type="match status" value="1"/>
</dbReference>
<dbReference type="InterPro" id="IPR018060">
    <property type="entry name" value="HTH_AraC"/>
</dbReference>
<evidence type="ECO:0000256" key="1">
    <source>
        <dbReference type="ARBA" id="ARBA00023015"/>
    </source>
</evidence>
<keyword evidence="1" id="KW-0805">Transcription regulation</keyword>
<evidence type="ECO:0000256" key="2">
    <source>
        <dbReference type="ARBA" id="ARBA00023125"/>
    </source>
</evidence>
<organism evidence="4 5">
    <name type="scientific">Chitinophaga solisilvae</name>
    <dbReference type="NCBI Taxonomy" id="1233460"/>
    <lineage>
        <taxon>Bacteria</taxon>
        <taxon>Pseudomonadati</taxon>
        <taxon>Bacteroidota</taxon>
        <taxon>Chitinophagia</taxon>
        <taxon>Chitinophagales</taxon>
        <taxon>Chitinophagaceae</taxon>
        <taxon>Chitinophaga</taxon>
    </lineage>
</organism>
<name>A0A3S1B3J3_9BACT</name>
<sequence length="332" mass="38414">MSISISDSVKTLRKYRQEDIERFKSDRFVIPETDKWVITSESSHILIQEKTVGDFQLVMLCGNTNEDVAFQYSFETGGFLFSFMPRIPVATEINEHKYSMQGKGKYSVVYSADGCGIGNFSRETHIMVQLYINMKALVALRTSYPRIPDFLCQVSKEGVIRNAMGVYPIDTDLWECIRRIITCKFTGHLADKYLDIRISELLFDFNKQLTNFHAHTETANSISDVQLLYEVMHFIDIHLQKPLQLGDIMKAYHISEYKAKKIFMEINKTFTDYLIESRMKKAMKLLIQTSDKIAAISRDVGYSSASKFSYAFHRYYGIFPREVRSNLTGKNM</sequence>
<dbReference type="Gene3D" id="1.10.10.60">
    <property type="entry name" value="Homeodomain-like"/>
    <property type="match status" value="1"/>
</dbReference>
<accession>A0A3S1B3J3</accession>
<dbReference type="PANTHER" id="PTHR43280:SF28">
    <property type="entry name" value="HTH-TYPE TRANSCRIPTIONAL ACTIVATOR RHAS"/>
    <property type="match status" value="1"/>
</dbReference>
<proteinExistence type="predicted"/>
<evidence type="ECO:0000256" key="3">
    <source>
        <dbReference type="ARBA" id="ARBA00023163"/>
    </source>
</evidence>
<protein>
    <submittedName>
        <fullName evidence="4">Helix-turn-helix transcriptional regulator</fullName>
    </submittedName>
</protein>